<dbReference type="InterPro" id="IPR040442">
    <property type="entry name" value="Pyrv_kinase-like_dom_sf"/>
</dbReference>
<reference evidence="24 25" key="1">
    <citation type="submission" date="2020-11" db="EMBL/GenBank/DDBJ databases">
        <title>Actinomyces sp. ZJ750.</title>
        <authorList>
            <person name="Zhou J."/>
        </authorList>
    </citation>
    <scope>NUCLEOTIDE SEQUENCE [LARGE SCALE GENOMIC DNA]</scope>
    <source>
        <strain evidence="24 25">ZJ750</strain>
    </source>
</reference>
<evidence type="ECO:0000256" key="14">
    <source>
        <dbReference type="ARBA" id="ARBA00022777"/>
    </source>
</evidence>
<dbReference type="NCBIfam" id="TIGR01417">
    <property type="entry name" value="PTS_I_fam"/>
    <property type="match status" value="1"/>
</dbReference>
<dbReference type="GO" id="GO:0008965">
    <property type="term" value="F:phosphoenolpyruvate-protein phosphotransferase activity"/>
    <property type="evidence" value="ECO:0007669"/>
    <property type="project" value="UniProtKB-EC"/>
</dbReference>
<sequence length="568" mass="59506">MTTPTASSPAPKPLSGIGVSPGLVAGPVARMAPGIPEPAIETLDPARDLDKECERIAQAARTVKKRLELSAAEAKGEGRTLLETTAQMAADPTLTSSSQAMVRERRLVPERAVWEAAGTLCAMLESLGGYMAERTRDVQDVRDRIVAVLTDSPMPGIPHLPEPFVLVAKDLAPADTALLDPEKVVAFVTSEGGPTSHTAILARALGIPAIVGTGTDVTDALSDGDIVLIDGTKGTIILDPSEDALRRARELAQRVRVFNGDGATKDGHEVQLLANVGDGAAARSAAEAGAMGIGLFRTEFCFLDQPTEPTVEQQVEAYTQVLAAFPGKKVVVRTLDAGADKPLPFLTDATEENPALGVRAYRTTRRDPEVLDHQLEALARAEAATEAKVWVMAPMISTVEEARAFTDKARSYGLSTAGMMIEVPSAALMADAMFEHADFASVGTNDLTQYVMAADRLLSTLADLSTAWQPAVLRLIKTACDGAAPHGRPVGVCGEAAADPALAVVLVGLGVASLSMTARALPDVDAVLKSVTLEDCRRIAALAVGAPTAEEARTAVRAELPVLEELGL</sequence>
<evidence type="ECO:0000256" key="12">
    <source>
        <dbReference type="ARBA" id="ARBA00022683"/>
    </source>
</evidence>
<evidence type="ECO:0000256" key="16">
    <source>
        <dbReference type="ARBA" id="ARBA00033235"/>
    </source>
</evidence>
<evidence type="ECO:0000256" key="3">
    <source>
        <dbReference type="ARBA" id="ARBA00002728"/>
    </source>
</evidence>
<keyword evidence="24" id="KW-0670">Pyruvate</keyword>
<dbReference type="Gene3D" id="1.10.274.10">
    <property type="entry name" value="PtsI, HPr-binding domain"/>
    <property type="match status" value="1"/>
</dbReference>
<keyword evidence="12 17" id="KW-0598">Phosphotransferase system</keyword>
<evidence type="ECO:0000256" key="17">
    <source>
        <dbReference type="PIRNR" id="PIRNR000732"/>
    </source>
</evidence>
<dbReference type="InterPro" id="IPR024692">
    <property type="entry name" value="PTS_EI"/>
</dbReference>
<feature type="active site" description="Tele-phosphohistidine intermediate" evidence="18">
    <location>
        <position position="197"/>
    </location>
</feature>
<dbReference type="GO" id="GO:0046872">
    <property type="term" value="F:metal ion binding"/>
    <property type="evidence" value="ECO:0007669"/>
    <property type="project" value="UniProtKB-KW"/>
</dbReference>
<dbReference type="PRINTS" id="PR01736">
    <property type="entry name" value="PHPHTRNFRASE"/>
</dbReference>
<feature type="active site" description="Proton donor" evidence="18">
    <location>
        <position position="493"/>
    </location>
</feature>
<evidence type="ECO:0000256" key="10">
    <source>
        <dbReference type="ARBA" id="ARBA00022597"/>
    </source>
</evidence>
<keyword evidence="9 17" id="KW-0963">Cytoplasm</keyword>
<evidence type="ECO:0000256" key="15">
    <source>
        <dbReference type="ARBA" id="ARBA00022842"/>
    </source>
</evidence>
<dbReference type="EC" id="2.7.3.9" evidence="6 17"/>
<dbReference type="GO" id="GO:0005737">
    <property type="term" value="C:cytoplasm"/>
    <property type="evidence" value="ECO:0007669"/>
    <property type="project" value="UniProtKB-SubCell"/>
</dbReference>
<evidence type="ECO:0000256" key="4">
    <source>
        <dbReference type="ARBA" id="ARBA00004496"/>
    </source>
</evidence>
<gene>
    <name evidence="24" type="primary">ptsP</name>
    <name evidence="24" type="ORF">ID810_04225</name>
</gene>
<feature type="domain" description="PEP-utilising enzyme C-terminal" evidence="22">
    <location>
        <begin position="263"/>
        <end position="531"/>
    </location>
</feature>
<dbReference type="SUPFAM" id="SSF47831">
    <property type="entry name" value="Enzyme I of the PEP:sugar phosphotransferase system HPr-binding (sub)domain"/>
    <property type="match status" value="1"/>
</dbReference>
<dbReference type="InterPro" id="IPR006318">
    <property type="entry name" value="PTS_EI-like"/>
</dbReference>
<dbReference type="GO" id="GO:0016301">
    <property type="term" value="F:kinase activity"/>
    <property type="evidence" value="ECO:0007669"/>
    <property type="project" value="UniProtKB-KW"/>
</dbReference>
<proteinExistence type="inferred from homology"/>
<keyword evidence="10 17" id="KW-0762">Sugar transport</keyword>
<keyword evidence="25" id="KW-1185">Reference proteome</keyword>
<feature type="binding site" evidence="19">
    <location>
        <position position="333"/>
    </location>
    <ligand>
        <name>phosphoenolpyruvate</name>
        <dbReference type="ChEBI" id="CHEBI:58702"/>
    </ligand>
</feature>
<evidence type="ECO:0000256" key="5">
    <source>
        <dbReference type="ARBA" id="ARBA00007837"/>
    </source>
</evidence>
<keyword evidence="8 17" id="KW-0813">Transport</keyword>
<evidence type="ECO:0000259" key="22">
    <source>
        <dbReference type="Pfam" id="PF02896"/>
    </source>
</evidence>
<evidence type="ECO:0000256" key="6">
    <source>
        <dbReference type="ARBA" id="ARBA00012232"/>
    </source>
</evidence>
<comment type="subcellular location">
    <subcellularLocation>
        <location evidence="4 17">Cytoplasm</location>
    </subcellularLocation>
</comment>
<dbReference type="InterPro" id="IPR018274">
    <property type="entry name" value="PEP_util_AS"/>
</dbReference>
<keyword evidence="13 17" id="KW-0479">Metal-binding</keyword>
<evidence type="ECO:0000256" key="9">
    <source>
        <dbReference type="ARBA" id="ARBA00022490"/>
    </source>
</evidence>
<dbReference type="GO" id="GO:0009401">
    <property type="term" value="P:phosphoenolpyruvate-dependent sugar phosphotransferase system"/>
    <property type="evidence" value="ECO:0007669"/>
    <property type="project" value="UniProtKB-KW"/>
</dbReference>
<dbReference type="KEGG" id="arep:ID810_04225"/>
<evidence type="ECO:0000256" key="13">
    <source>
        <dbReference type="ARBA" id="ARBA00022723"/>
    </source>
</evidence>
<dbReference type="InterPro" id="IPR008279">
    <property type="entry name" value="PEP-util_enz_mobile_dom"/>
</dbReference>
<dbReference type="InterPro" id="IPR050499">
    <property type="entry name" value="PEP-utilizing_PTS_enzyme"/>
</dbReference>
<dbReference type="SUPFAM" id="SSF51621">
    <property type="entry name" value="Phosphoenolpyruvate/pyruvate domain"/>
    <property type="match status" value="1"/>
</dbReference>
<evidence type="ECO:0000256" key="7">
    <source>
        <dbReference type="ARBA" id="ARBA00016544"/>
    </source>
</evidence>
<dbReference type="RefSeq" id="WP_166855549.1">
    <property type="nucleotide sequence ID" value="NZ_CP063989.1"/>
</dbReference>
<dbReference type="PANTHER" id="PTHR46244:SF3">
    <property type="entry name" value="PHOSPHOENOLPYRUVATE-PROTEIN PHOSPHOTRANSFERASE"/>
    <property type="match status" value="1"/>
</dbReference>
<comment type="catalytic activity">
    <reaction evidence="1 17">
        <text>L-histidyl-[protein] + phosphoenolpyruvate = N(pros)-phospho-L-histidyl-[protein] + pyruvate</text>
        <dbReference type="Rhea" id="RHEA:23880"/>
        <dbReference type="Rhea" id="RHEA-COMP:9745"/>
        <dbReference type="Rhea" id="RHEA-COMP:9746"/>
        <dbReference type="ChEBI" id="CHEBI:15361"/>
        <dbReference type="ChEBI" id="CHEBI:29979"/>
        <dbReference type="ChEBI" id="CHEBI:58702"/>
        <dbReference type="ChEBI" id="CHEBI:64837"/>
        <dbReference type="EC" id="2.7.3.9"/>
    </reaction>
</comment>
<protein>
    <recommendedName>
        <fullName evidence="7 17">Phosphoenolpyruvate-protein phosphotransferase</fullName>
        <ecNumber evidence="6 17">2.7.3.9</ecNumber>
    </recommendedName>
    <alternativeName>
        <fullName evidence="16 17">Phosphotransferase system, enzyme I</fullName>
    </alternativeName>
</protein>
<feature type="domain" description="PEP-utilising enzyme mobile" evidence="21">
    <location>
        <begin position="161"/>
        <end position="234"/>
    </location>
</feature>
<dbReference type="PANTHER" id="PTHR46244">
    <property type="entry name" value="PHOSPHOENOLPYRUVATE-PROTEIN PHOSPHOTRANSFERASE"/>
    <property type="match status" value="1"/>
</dbReference>
<dbReference type="SUPFAM" id="SSF52009">
    <property type="entry name" value="Phosphohistidine domain"/>
    <property type="match status" value="1"/>
</dbReference>
<feature type="binding site" evidence="19">
    <location>
        <position position="456"/>
    </location>
    <ligand>
        <name>phosphoenolpyruvate</name>
        <dbReference type="ChEBI" id="CHEBI:58702"/>
    </ligand>
</feature>
<dbReference type="InterPro" id="IPR015813">
    <property type="entry name" value="Pyrv/PenolPyrv_kinase-like_dom"/>
</dbReference>
<dbReference type="AlphaFoldDB" id="A0A7T0LLT7"/>
<comment type="function">
    <text evidence="3 17">General (non sugar-specific) component of the phosphoenolpyruvate-dependent sugar phosphotransferase system (sugar PTS). This major carbohydrate active-transport system catalyzes the phosphorylation of incoming sugar substrates concomitantly with their translocation across the cell membrane. Enzyme I transfers the phosphoryl group from phosphoenolpyruvate (PEP) to the phosphoryl carrier protein (HPr).</text>
</comment>
<comment type="similarity">
    <text evidence="5 17">Belongs to the PEP-utilizing enzyme family.</text>
</comment>
<evidence type="ECO:0000256" key="18">
    <source>
        <dbReference type="PIRSR" id="PIRSR000732-1"/>
    </source>
</evidence>
<feature type="binding site" evidence="20">
    <location>
        <position position="446"/>
    </location>
    <ligand>
        <name>Mg(2+)</name>
        <dbReference type="ChEBI" id="CHEBI:18420"/>
    </ligand>
</feature>
<keyword evidence="11 17" id="KW-0808">Transferase</keyword>
<dbReference type="PROSITE" id="PS00370">
    <property type="entry name" value="PEP_ENZYMES_PHOS_SITE"/>
    <property type="match status" value="1"/>
</dbReference>
<evidence type="ECO:0000256" key="1">
    <source>
        <dbReference type="ARBA" id="ARBA00000683"/>
    </source>
</evidence>
<evidence type="ECO:0000259" key="21">
    <source>
        <dbReference type="Pfam" id="PF00391"/>
    </source>
</evidence>
<evidence type="ECO:0000313" key="25">
    <source>
        <dbReference type="Proteomes" id="UP000594637"/>
    </source>
</evidence>
<keyword evidence="15 17" id="KW-0460">Magnesium</keyword>
<evidence type="ECO:0000256" key="2">
    <source>
        <dbReference type="ARBA" id="ARBA00001946"/>
    </source>
</evidence>
<dbReference type="InterPro" id="IPR008731">
    <property type="entry name" value="PTS_EIN"/>
</dbReference>
<evidence type="ECO:0000256" key="8">
    <source>
        <dbReference type="ARBA" id="ARBA00022448"/>
    </source>
</evidence>
<dbReference type="EMBL" id="CP063989">
    <property type="protein sequence ID" value="QPL06136.1"/>
    <property type="molecule type" value="Genomic_DNA"/>
</dbReference>
<dbReference type="Proteomes" id="UP000594637">
    <property type="component" value="Chromosome"/>
</dbReference>
<feature type="binding site" evidence="19">
    <location>
        <position position="297"/>
    </location>
    <ligand>
        <name>phosphoenolpyruvate</name>
        <dbReference type="ChEBI" id="CHEBI:58702"/>
    </ligand>
</feature>
<evidence type="ECO:0000259" key="23">
    <source>
        <dbReference type="Pfam" id="PF05524"/>
    </source>
</evidence>
<evidence type="ECO:0000256" key="20">
    <source>
        <dbReference type="PIRSR" id="PIRSR000732-3"/>
    </source>
</evidence>
<dbReference type="Pfam" id="PF00391">
    <property type="entry name" value="PEP-utilizers"/>
    <property type="match status" value="1"/>
</dbReference>
<accession>A0A7T0LLT7</accession>
<feature type="domain" description="Phosphotransferase system enzyme I N-terminal" evidence="23">
    <location>
        <begin position="15"/>
        <end position="134"/>
    </location>
</feature>
<evidence type="ECO:0000256" key="19">
    <source>
        <dbReference type="PIRSR" id="PIRSR000732-2"/>
    </source>
</evidence>
<dbReference type="PIRSF" id="PIRSF000732">
    <property type="entry name" value="PTS_enzyme_I"/>
    <property type="match status" value="1"/>
</dbReference>
<dbReference type="InterPro" id="IPR000121">
    <property type="entry name" value="PEP_util_C"/>
</dbReference>
<feature type="binding site" evidence="20">
    <location>
        <position position="422"/>
    </location>
    <ligand>
        <name>Mg(2+)</name>
        <dbReference type="ChEBI" id="CHEBI:18420"/>
    </ligand>
</feature>
<dbReference type="InterPro" id="IPR036618">
    <property type="entry name" value="PtsI_HPr-bd_sf"/>
</dbReference>
<dbReference type="Pfam" id="PF02896">
    <property type="entry name" value="PEP-utilizers_C"/>
    <property type="match status" value="1"/>
</dbReference>
<feature type="binding site" evidence="19">
    <location>
        <begin position="445"/>
        <end position="446"/>
    </location>
    <ligand>
        <name>phosphoenolpyruvate</name>
        <dbReference type="ChEBI" id="CHEBI:58702"/>
    </ligand>
</feature>
<dbReference type="Gene3D" id="3.20.20.60">
    <property type="entry name" value="Phosphoenolpyruvate-binding domains"/>
    <property type="match status" value="1"/>
</dbReference>
<comment type="cofactor">
    <cofactor evidence="2 17 20">
        <name>Mg(2+)</name>
        <dbReference type="ChEBI" id="CHEBI:18420"/>
    </cofactor>
</comment>
<name>A0A7T0LLT7_9ACTO</name>
<dbReference type="Gene3D" id="3.50.30.10">
    <property type="entry name" value="Phosphohistidine domain"/>
    <property type="match status" value="1"/>
</dbReference>
<evidence type="ECO:0000256" key="11">
    <source>
        <dbReference type="ARBA" id="ARBA00022679"/>
    </source>
</evidence>
<keyword evidence="14 17" id="KW-0418">Kinase</keyword>
<evidence type="ECO:0000313" key="24">
    <source>
        <dbReference type="EMBL" id="QPL06136.1"/>
    </source>
</evidence>
<organism evidence="24 25">
    <name type="scientific">Actinomyces respiraculi</name>
    <dbReference type="NCBI Taxonomy" id="2744574"/>
    <lineage>
        <taxon>Bacteria</taxon>
        <taxon>Bacillati</taxon>
        <taxon>Actinomycetota</taxon>
        <taxon>Actinomycetes</taxon>
        <taxon>Actinomycetales</taxon>
        <taxon>Actinomycetaceae</taxon>
        <taxon>Actinomyces</taxon>
    </lineage>
</organism>
<dbReference type="Pfam" id="PF05524">
    <property type="entry name" value="PEP-utilisers_N"/>
    <property type="match status" value="1"/>
</dbReference>
<dbReference type="InterPro" id="IPR036637">
    <property type="entry name" value="Phosphohistidine_dom_sf"/>
</dbReference>